<evidence type="ECO:0000256" key="11">
    <source>
        <dbReference type="SAM" id="Phobius"/>
    </source>
</evidence>
<feature type="transmembrane region" description="Helical" evidence="11">
    <location>
        <begin position="96"/>
        <end position="119"/>
    </location>
</feature>
<feature type="transmembrane region" description="Helical" evidence="11">
    <location>
        <begin position="66"/>
        <end position="84"/>
    </location>
</feature>
<feature type="transmembrane region" description="Helical" evidence="11">
    <location>
        <begin position="12"/>
        <end position="29"/>
    </location>
</feature>
<dbReference type="AlphaFoldDB" id="A0AA38XHL3"/>
<dbReference type="Proteomes" id="UP001172673">
    <property type="component" value="Unassembled WGS sequence"/>
</dbReference>
<reference evidence="13" key="1">
    <citation type="submission" date="2022-10" db="EMBL/GenBank/DDBJ databases">
        <title>Culturing micro-colonial fungi from biological soil crusts in the Mojave desert and describing Neophaeococcomyces mojavensis, and introducing the new genera and species Taxawa tesnikishii.</title>
        <authorList>
            <person name="Kurbessoian T."/>
            <person name="Stajich J.E."/>
        </authorList>
    </citation>
    <scope>NUCLEOTIDE SEQUENCE</scope>
    <source>
        <strain evidence="13">TK_41</strain>
    </source>
</reference>
<protein>
    <recommendedName>
        <fullName evidence="12">Cation/H+ exchanger transmembrane domain-containing protein</fullName>
    </recommendedName>
</protein>
<feature type="region of interest" description="Disordered" evidence="10">
    <location>
        <begin position="550"/>
        <end position="570"/>
    </location>
</feature>
<name>A0AA38XHL3_9EURO</name>
<gene>
    <name evidence="13" type="ORF">H2200_003499</name>
</gene>
<dbReference type="Pfam" id="PF00999">
    <property type="entry name" value="Na_H_Exchanger"/>
    <property type="match status" value="1"/>
</dbReference>
<evidence type="ECO:0000256" key="4">
    <source>
        <dbReference type="ARBA" id="ARBA00022692"/>
    </source>
</evidence>
<feature type="transmembrane region" description="Helical" evidence="11">
    <location>
        <begin position="158"/>
        <end position="181"/>
    </location>
</feature>
<evidence type="ECO:0000259" key="12">
    <source>
        <dbReference type="Pfam" id="PF00999"/>
    </source>
</evidence>
<keyword evidence="9" id="KW-0739">Sodium transport</keyword>
<dbReference type="GO" id="GO:0006814">
    <property type="term" value="P:sodium ion transport"/>
    <property type="evidence" value="ECO:0007669"/>
    <property type="project" value="UniProtKB-KW"/>
</dbReference>
<keyword evidence="6" id="KW-0915">Sodium</keyword>
<evidence type="ECO:0000256" key="1">
    <source>
        <dbReference type="ARBA" id="ARBA00004141"/>
    </source>
</evidence>
<feature type="region of interest" description="Disordered" evidence="10">
    <location>
        <begin position="431"/>
        <end position="469"/>
    </location>
</feature>
<keyword evidence="7" id="KW-0406">Ion transport</keyword>
<feature type="compositionally biased region" description="Low complexity" evidence="10">
    <location>
        <begin position="311"/>
        <end position="321"/>
    </location>
</feature>
<keyword evidence="5 11" id="KW-1133">Transmembrane helix</keyword>
<evidence type="ECO:0000256" key="5">
    <source>
        <dbReference type="ARBA" id="ARBA00022989"/>
    </source>
</evidence>
<evidence type="ECO:0000256" key="3">
    <source>
        <dbReference type="ARBA" id="ARBA00022449"/>
    </source>
</evidence>
<evidence type="ECO:0000256" key="8">
    <source>
        <dbReference type="ARBA" id="ARBA00023136"/>
    </source>
</evidence>
<organism evidence="13 14">
    <name type="scientific">Cladophialophora chaetospira</name>
    <dbReference type="NCBI Taxonomy" id="386627"/>
    <lineage>
        <taxon>Eukaryota</taxon>
        <taxon>Fungi</taxon>
        <taxon>Dikarya</taxon>
        <taxon>Ascomycota</taxon>
        <taxon>Pezizomycotina</taxon>
        <taxon>Eurotiomycetes</taxon>
        <taxon>Chaetothyriomycetidae</taxon>
        <taxon>Chaetothyriales</taxon>
        <taxon>Herpotrichiellaceae</taxon>
        <taxon>Cladophialophora</taxon>
    </lineage>
</organism>
<comment type="caution">
    <text evidence="13">The sequence shown here is derived from an EMBL/GenBank/DDBJ whole genome shotgun (WGS) entry which is preliminary data.</text>
</comment>
<evidence type="ECO:0000256" key="10">
    <source>
        <dbReference type="SAM" id="MobiDB-lite"/>
    </source>
</evidence>
<proteinExistence type="predicted"/>
<dbReference type="EMBL" id="JAPDRK010000004">
    <property type="protein sequence ID" value="KAJ9613557.1"/>
    <property type="molecule type" value="Genomic_DNA"/>
</dbReference>
<dbReference type="InterPro" id="IPR038770">
    <property type="entry name" value="Na+/solute_symporter_sf"/>
</dbReference>
<keyword evidence="2" id="KW-0813">Transport</keyword>
<feature type="region of interest" description="Disordered" evidence="10">
    <location>
        <begin position="311"/>
        <end position="355"/>
    </location>
</feature>
<evidence type="ECO:0000313" key="14">
    <source>
        <dbReference type="Proteomes" id="UP001172673"/>
    </source>
</evidence>
<feature type="transmembrane region" description="Helical" evidence="11">
    <location>
        <begin position="405"/>
        <end position="424"/>
    </location>
</feature>
<sequence length="570" mass="60210">MAPTALAYQEPGIVIILIQASFLLVLNVVGFIFDHVFFCGLVGQVLVGMAWGTPASQMLSRSFEETVTQLGYLGLILIVFEGGLATSAKSLGSSLLLSICVALTGVLLPMALSFSLAAISDATNLQAFAAGASLCSTSLGTTFSLLKTTGMSRSRLGTVLTSAAMLDDVVGLVLVQVISNLGSGHTHISATTIVRPVTVSIAFAITLPVACKFILKPMMREYSRIPGGGAECLFAKLGFVFPFHFVLSTTCLIALATAASYAGTSILFAAYLAGATVSWIDEVSSKAMVPRTQIAAHAPDEQENITNAAAGAHGADRQASANRPSRPSRDLTPPADDATVGATTNHEAESDPLPMPLEMESCSIKMYNDYYAPAVDHILKPFFFASIGFSIPISKMFGARVIWRGLIYAVLMAIGKLCCGFWLIRFAKPSSSSATTGLAPAAQRSEDKSQARKHKRKRPQTSPPRPKSLYPGAILGCAMVARGEIGFLISALAATEDIFAKKELAAAGAEDSDLTSDLYLIVTWAILLCTIVGPLALGFLVKRVKKLQEGRTQEGGNGMKEDPLGIWGVT</sequence>
<feature type="transmembrane region" description="Helical" evidence="11">
    <location>
        <begin position="261"/>
        <end position="280"/>
    </location>
</feature>
<feature type="transmembrane region" description="Helical" evidence="11">
    <location>
        <begin position="518"/>
        <end position="541"/>
    </location>
</feature>
<dbReference type="GO" id="GO:0015297">
    <property type="term" value="F:antiporter activity"/>
    <property type="evidence" value="ECO:0007669"/>
    <property type="project" value="UniProtKB-KW"/>
</dbReference>
<evidence type="ECO:0000313" key="13">
    <source>
        <dbReference type="EMBL" id="KAJ9613557.1"/>
    </source>
</evidence>
<keyword evidence="4 11" id="KW-0812">Transmembrane</keyword>
<evidence type="ECO:0000256" key="9">
    <source>
        <dbReference type="ARBA" id="ARBA00023201"/>
    </source>
</evidence>
<keyword evidence="8 11" id="KW-0472">Membrane</keyword>
<evidence type="ECO:0000256" key="7">
    <source>
        <dbReference type="ARBA" id="ARBA00023065"/>
    </source>
</evidence>
<feature type="domain" description="Cation/H+ exchanger transmembrane" evidence="12">
    <location>
        <begin position="32"/>
        <end position="280"/>
    </location>
</feature>
<accession>A0AA38XHL3</accession>
<dbReference type="PANTHER" id="PTHR43562">
    <property type="entry name" value="NAPA-TYPE SODIUM/HYDROGEN ANTIPORTER"/>
    <property type="match status" value="1"/>
</dbReference>
<feature type="transmembrane region" description="Helical" evidence="11">
    <location>
        <begin position="125"/>
        <end position="146"/>
    </location>
</feature>
<feature type="transmembrane region" description="Helical" evidence="11">
    <location>
        <begin position="236"/>
        <end position="255"/>
    </location>
</feature>
<feature type="transmembrane region" description="Helical" evidence="11">
    <location>
        <begin position="193"/>
        <end position="215"/>
    </location>
</feature>
<keyword evidence="14" id="KW-1185">Reference proteome</keyword>
<comment type="subcellular location">
    <subcellularLocation>
        <location evidence="1">Membrane</location>
        <topology evidence="1">Multi-pass membrane protein</topology>
    </subcellularLocation>
</comment>
<evidence type="ECO:0000256" key="2">
    <source>
        <dbReference type="ARBA" id="ARBA00022448"/>
    </source>
</evidence>
<dbReference type="InterPro" id="IPR006153">
    <property type="entry name" value="Cation/H_exchanger_TM"/>
</dbReference>
<dbReference type="GO" id="GO:0016020">
    <property type="term" value="C:membrane"/>
    <property type="evidence" value="ECO:0007669"/>
    <property type="project" value="UniProtKB-SubCell"/>
</dbReference>
<dbReference type="PANTHER" id="PTHR43562:SF3">
    <property type="entry name" value="SODIUM ION_PROTON EXCHANGER (EUROFUNG)"/>
    <property type="match status" value="1"/>
</dbReference>
<dbReference type="GO" id="GO:1902600">
    <property type="term" value="P:proton transmembrane transport"/>
    <property type="evidence" value="ECO:0007669"/>
    <property type="project" value="InterPro"/>
</dbReference>
<keyword evidence="3" id="KW-0050">Antiport</keyword>
<dbReference type="Gene3D" id="1.20.1530.20">
    <property type="match status" value="2"/>
</dbReference>
<evidence type="ECO:0000256" key="6">
    <source>
        <dbReference type="ARBA" id="ARBA00023053"/>
    </source>
</evidence>